<accession>A0ABU4C5C7</accession>
<name>A0ABU4C5C7_RHOGO</name>
<sequence length="63" mass="6923">MIISRDGSHPRVQLFPKAFGEHLRKRRDIPCGGLEVWTAGKNLPPPDLLVVGEAVFGVVASMR</sequence>
<dbReference type="RefSeq" id="WP_317546368.1">
    <property type="nucleotide sequence ID" value="NZ_JAWLKB010000072.1"/>
</dbReference>
<keyword evidence="2" id="KW-1185">Reference proteome</keyword>
<dbReference type="EMBL" id="JAWLKB010000072">
    <property type="protein sequence ID" value="MDV6271722.1"/>
    <property type="molecule type" value="Genomic_DNA"/>
</dbReference>
<gene>
    <name evidence="1" type="ORF">R3Q16_34610</name>
</gene>
<comment type="caution">
    <text evidence="1">The sequence shown here is derived from an EMBL/GenBank/DDBJ whole genome shotgun (WGS) entry which is preliminary data.</text>
</comment>
<dbReference type="Proteomes" id="UP001185927">
    <property type="component" value="Unassembled WGS sequence"/>
</dbReference>
<evidence type="ECO:0000313" key="1">
    <source>
        <dbReference type="EMBL" id="MDV6271722.1"/>
    </source>
</evidence>
<proteinExistence type="predicted"/>
<protein>
    <submittedName>
        <fullName evidence="1">Uncharacterized protein</fullName>
    </submittedName>
</protein>
<evidence type="ECO:0000313" key="2">
    <source>
        <dbReference type="Proteomes" id="UP001185927"/>
    </source>
</evidence>
<organism evidence="1 2">
    <name type="scientific">Rhodococcus globerulus</name>
    <dbReference type="NCBI Taxonomy" id="33008"/>
    <lineage>
        <taxon>Bacteria</taxon>
        <taxon>Bacillati</taxon>
        <taxon>Actinomycetota</taxon>
        <taxon>Actinomycetes</taxon>
        <taxon>Mycobacteriales</taxon>
        <taxon>Nocardiaceae</taxon>
        <taxon>Rhodococcus</taxon>
    </lineage>
</organism>
<reference evidence="1 2" key="1">
    <citation type="submission" date="2023-10" db="EMBL/GenBank/DDBJ databases">
        <title>Development of a sustainable strategy for remediation of hydrocarbon-contaminated territories based on the waste exchange concept.</title>
        <authorList>
            <person name="Krivoruchko A."/>
        </authorList>
    </citation>
    <scope>NUCLEOTIDE SEQUENCE [LARGE SCALE GENOMIC DNA]</scope>
    <source>
        <strain evidence="1 2">IEGM 1203</strain>
    </source>
</reference>